<evidence type="ECO:0000259" key="7">
    <source>
        <dbReference type="Pfam" id="PF00082"/>
    </source>
</evidence>
<evidence type="ECO:0000313" key="8">
    <source>
        <dbReference type="EMBL" id="GAP63303.1"/>
    </source>
</evidence>
<dbReference type="InParanoid" id="A0A0M8K7C8"/>
<proteinExistence type="inferred from homology"/>
<keyword evidence="10" id="KW-1185">Reference proteome</keyword>
<organism evidence="8 10">
    <name type="scientific">Ardenticatena maritima</name>
    <dbReference type="NCBI Taxonomy" id="872965"/>
    <lineage>
        <taxon>Bacteria</taxon>
        <taxon>Bacillati</taxon>
        <taxon>Chloroflexota</taxon>
        <taxon>Ardenticatenia</taxon>
        <taxon>Ardenticatenales</taxon>
        <taxon>Ardenticatenaceae</taxon>
        <taxon>Ardenticatena</taxon>
    </lineage>
</organism>
<dbReference type="InterPro" id="IPR050131">
    <property type="entry name" value="Peptidase_S8_subtilisin-like"/>
</dbReference>
<dbReference type="EMBL" id="LGKN01000003">
    <property type="protein sequence ID" value="KPL89146.1"/>
    <property type="molecule type" value="Genomic_DNA"/>
</dbReference>
<gene>
    <name evidence="8" type="ORF">ARMA_1726</name>
    <name evidence="9" type="ORF">SE16_01105</name>
</gene>
<evidence type="ECO:0000313" key="9">
    <source>
        <dbReference type="EMBL" id="KPL89146.1"/>
    </source>
</evidence>
<dbReference type="InterPro" id="IPR036852">
    <property type="entry name" value="Peptidase_S8/S53_dom_sf"/>
</dbReference>
<comment type="similarity">
    <text evidence="1 5">Belongs to the peptidase S8 family.</text>
</comment>
<evidence type="ECO:0000256" key="4">
    <source>
        <dbReference type="ARBA" id="ARBA00022825"/>
    </source>
</evidence>
<reference evidence="8 10" key="1">
    <citation type="journal article" date="2015" name="Genome Announc.">
        <title>Draft Genome Sequence of a Heterotrophic Facultative Anaerobic Thermophilic Bacterium, Ardenticatena maritima Strain 110ST.</title>
        <authorList>
            <person name="Kawaichi S."/>
            <person name="Yoshida T."/>
            <person name="Sako Y."/>
            <person name="Nakamura R."/>
        </authorList>
    </citation>
    <scope>NUCLEOTIDE SEQUENCE [LARGE SCALE GENOMIC DNA]</scope>
    <source>
        <strain evidence="8 10">110S</strain>
    </source>
</reference>
<protein>
    <recommendedName>
        <fullName evidence="7">Peptidase S8/S53 domain-containing protein</fullName>
    </recommendedName>
</protein>
<dbReference type="AlphaFoldDB" id="A0A0M8K7C8"/>
<dbReference type="GO" id="GO:0004252">
    <property type="term" value="F:serine-type endopeptidase activity"/>
    <property type="evidence" value="ECO:0007669"/>
    <property type="project" value="UniProtKB-UniRule"/>
</dbReference>
<evidence type="ECO:0000313" key="10">
    <source>
        <dbReference type="Proteomes" id="UP000037784"/>
    </source>
</evidence>
<evidence type="ECO:0000256" key="5">
    <source>
        <dbReference type="PROSITE-ProRule" id="PRU01240"/>
    </source>
</evidence>
<dbReference type="Proteomes" id="UP000037784">
    <property type="component" value="Unassembled WGS sequence"/>
</dbReference>
<evidence type="ECO:0000256" key="2">
    <source>
        <dbReference type="ARBA" id="ARBA00022670"/>
    </source>
</evidence>
<feature type="region of interest" description="Disordered" evidence="6">
    <location>
        <begin position="120"/>
        <end position="155"/>
    </location>
</feature>
<dbReference type="STRING" id="872965.SE16_01105"/>
<dbReference type="PROSITE" id="PS51892">
    <property type="entry name" value="SUBTILASE"/>
    <property type="match status" value="1"/>
</dbReference>
<feature type="active site" description="Charge relay system" evidence="5">
    <location>
        <position position="450"/>
    </location>
</feature>
<feature type="region of interest" description="Disordered" evidence="6">
    <location>
        <begin position="231"/>
        <end position="255"/>
    </location>
</feature>
<sequence>MKKFPPKPKKPFKRCRTHTFTLSGPTQALDEAEASLKTLKALGTITRQPDTPPIVVKRKNGNWREVDVSDSDGATPSMEVRTYRYTKHKPVDKALSIINAHLAQNPNSVRVRVCEDDVFINPNEGNPAPNEGNPAPNEGNPAPNEGNPAPQTLPALVDKTPNALATQPLFQRIGATSTTVQQSSAKGASVTVVILDCFPYFGEHKPFEPDKLDMAGTYVDTLVLFDIDEETGRDTTPDEDEEHCPYAPLPESTPTTSTVSFDDLLPYHGTMVASIVKTLAPEATVIGVRIINNHGVTYSTDIRRAITWVLNNPTVDGKPLLHDPQKVIFNLSLGLRRTQAETVQSCCTFYTLNEAAQQGAWFTIAAGNDSAGRNENPAEPAAYGHYYHTEATYQRIFGVAGTGQPNRLARYSNEGRFAAPATGILLDPDCVPGQAYHAIGDKLVRWHGTSFAAPQVAALLARLLSLPTPPSNPKQHIWQTATSPSAWDEVPEISFAQALQNMTPQQVTSGATM</sequence>
<keyword evidence="3 5" id="KW-0378">Hydrolase</keyword>
<feature type="active site" description="Charge relay system" evidence="5">
    <location>
        <position position="196"/>
    </location>
</feature>
<feature type="compositionally biased region" description="Low complexity" evidence="6">
    <location>
        <begin position="121"/>
        <end position="150"/>
    </location>
</feature>
<dbReference type="PROSITE" id="PS00138">
    <property type="entry name" value="SUBTILASE_SER"/>
    <property type="match status" value="1"/>
</dbReference>
<accession>A0A0M8K7C8</accession>
<dbReference type="GO" id="GO:0006508">
    <property type="term" value="P:proteolysis"/>
    <property type="evidence" value="ECO:0007669"/>
    <property type="project" value="UniProtKB-KW"/>
</dbReference>
<dbReference type="Pfam" id="PF00082">
    <property type="entry name" value="Peptidase_S8"/>
    <property type="match status" value="1"/>
</dbReference>
<comment type="caution">
    <text evidence="8">The sequence shown here is derived from an EMBL/GenBank/DDBJ whole genome shotgun (WGS) entry which is preliminary data.</text>
</comment>
<dbReference type="Proteomes" id="UP000050502">
    <property type="component" value="Unassembled WGS sequence"/>
</dbReference>
<reference evidence="10" key="3">
    <citation type="submission" date="2015-08" db="EMBL/GenBank/DDBJ databases">
        <title>Draft Genome Sequence of a Heterotrophic Facultative Anaerobic Bacterium Ardenticatena maritima Strain 110S.</title>
        <authorList>
            <person name="Kawaichi S."/>
            <person name="Yoshida T."/>
            <person name="Sako Y."/>
            <person name="Nakamura R."/>
        </authorList>
    </citation>
    <scope>NUCLEOTIDE SEQUENCE [LARGE SCALE GENOMIC DNA]</scope>
    <source>
        <strain evidence="10">110S</strain>
    </source>
</reference>
<keyword evidence="4 5" id="KW-0720">Serine protease</keyword>
<dbReference type="EMBL" id="BBZA01000136">
    <property type="protein sequence ID" value="GAP63303.1"/>
    <property type="molecule type" value="Genomic_DNA"/>
</dbReference>
<evidence type="ECO:0000256" key="6">
    <source>
        <dbReference type="SAM" id="MobiDB-lite"/>
    </source>
</evidence>
<evidence type="ECO:0000256" key="1">
    <source>
        <dbReference type="ARBA" id="ARBA00011073"/>
    </source>
</evidence>
<dbReference type="SUPFAM" id="SSF52743">
    <property type="entry name" value="Subtilisin-like"/>
    <property type="match status" value="1"/>
</dbReference>
<dbReference type="Gene3D" id="3.40.50.200">
    <property type="entry name" value="Peptidase S8/S53 domain"/>
    <property type="match status" value="1"/>
</dbReference>
<evidence type="ECO:0000313" key="11">
    <source>
        <dbReference type="Proteomes" id="UP000050502"/>
    </source>
</evidence>
<feature type="active site" description="Charge relay system" evidence="5">
    <location>
        <position position="268"/>
    </location>
</feature>
<feature type="domain" description="Peptidase S8/S53" evidence="7">
    <location>
        <begin position="266"/>
        <end position="481"/>
    </location>
</feature>
<dbReference type="InterPro" id="IPR000209">
    <property type="entry name" value="Peptidase_S8/S53_dom"/>
</dbReference>
<dbReference type="InterPro" id="IPR023828">
    <property type="entry name" value="Peptidase_S8_Ser-AS"/>
</dbReference>
<reference evidence="9 11" key="2">
    <citation type="submission" date="2015-07" db="EMBL/GenBank/DDBJ databases">
        <title>Whole genome sequence of Ardenticatena maritima DSM 23922.</title>
        <authorList>
            <person name="Hemp J."/>
            <person name="Ward L.M."/>
            <person name="Pace L.A."/>
            <person name="Fischer W.W."/>
        </authorList>
    </citation>
    <scope>NUCLEOTIDE SEQUENCE [LARGE SCALE GENOMIC DNA]</scope>
    <source>
        <strain evidence="9 11">110S</strain>
    </source>
</reference>
<dbReference type="RefSeq" id="WP_054493158.1">
    <property type="nucleotide sequence ID" value="NZ_BBZA01000136.1"/>
</dbReference>
<name>A0A0M8K7C8_9CHLR</name>
<dbReference type="PANTHER" id="PTHR43806">
    <property type="entry name" value="PEPTIDASE S8"/>
    <property type="match status" value="1"/>
</dbReference>
<keyword evidence="2 5" id="KW-0645">Protease</keyword>
<dbReference type="OrthoDB" id="5177045at2"/>
<evidence type="ECO:0000256" key="3">
    <source>
        <dbReference type="ARBA" id="ARBA00022801"/>
    </source>
</evidence>
<dbReference type="PANTHER" id="PTHR43806:SF11">
    <property type="entry name" value="CEREVISIN-RELATED"/>
    <property type="match status" value="1"/>
</dbReference>